<feature type="region of interest" description="Disordered" evidence="1">
    <location>
        <begin position="1"/>
        <end position="123"/>
    </location>
</feature>
<proteinExistence type="predicted"/>
<reference evidence="3 4" key="3">
    <citation type="journal article" date="2017" name="G3 (Bethesda)">
        <title>Comparative analysis highlights variable genome content of wheat rusts and divergence of the mating loci.</title>
        <authorList>
            <person name="Cuomo C.A."/>
            <person name="Bakkeren G."/>
            <person name="Khalil H.B."/>
            <person name="Panwar V."/>
            <person name="Joly D."/>
            <person name="Linning R."/>
            <person name="Sakthikumar S."/>
            <person name="Song X."/>
            <person name="Adiconis X."/>
            <person name="Fan L."/>
            <person name="Goldberg J.M."/>
            <person name="Levin J.Z."/>
            <person name="Young S."/>
            <person name="Zeng Q."/>
            <person name="Anikster Y."/>
            <person name="Bruce M."/>
            <person name="Wang M."/>
            <person name="Yin C."/>
            <person name="McCallum B."/>
            <person name="Szabo L.J."/>
            <person name="Hulbert S."/>
            <person name="Chen X."/>
            <person name="Fellers J.P."/>
        </authorList>
    </citation>
    <scope>NUCLEOTIDE SEQUENCE</scope>
    <source>
        <strain evidence="4">Isolate 1-1 / race 1 (BBBD)</strain>
        <strain evidence="3">isolate 1-1 / race 1 (BBBD)</strain>
    </source>
</reference>
<sequence length="123" mass="13336">THTVAIQETLITSTPAQFSSPSLRLTAEQPKNSQMSFHLSSESEHSDGEHDQPPARDTPEPNHRRTHEASQESHVGPIRRARGSETAPVRPGRAGRSVPTPVSTRMARAAPSVPGEVSRPGEY</sequence>
<evidence type="ECO:0000256" key="1">
    <source>
        <dbReference type="SAM" id="MobiDB-lite"/>
    </source>
</evidence>
<organism evidence="2">
    <name type="scientific">Puccinia triticina (isolate 1-1 / race 1 (BBBD))</name>
    <name type="common">Brown leaf rust fungus</name>
    <dbReference type="NCBI Taxonomy" id="630390"/>
    <lineage>
        <taxon>Eukaryota</taxon>
        <taxon>Fungi</taxon>
        <taxon>Dikarya</taxon>
        <taxon>Basidiomycota</taxon>
        <taxon>Pucciniomycotina</taxon>
        <taxon>Pucciniomycetes</taxon>
        <taxon>Pucciniales</taxon>
        <taxon>Pucciniaceae</taxon>
        <taxon>Puccinia</taxon>
    </lineage>
</organism>
<reference evidence="2" key="2">
    <citation type="submission" date="2016-05" db="EMBL/GenBank/DDBJ databases">
        <title>Comparative analysis highlights variable genome content of wheat rusts and divergence of the mating loci.</title>
        <authorList>
            <person name="Cuomo C.A."/>
            <person name="Bakkeren G."/>
            <person name="Szabo L."/>
            <person name="Khalil H."/>
            <person name="Joly D."/>
            <person name="Goldberg J."/>
            <person name="Young S."/>
            <person name="Zeng Q."/>
            <person name="Fellers J."/>
        </authorList>
    </citation>
    <scope>NUCLEOTIDE SEQUENCE [LARGE SCALE GENOMIC DNA]</scope>
    <source>
        <strain evidence="2">1-1 BBBD Race 1</strain>
    </source>
</reference>
<reference evidence="2" key="1">
    <citation type="submission" date="2009-11" db="EMBL/GenBank/DDBJ databases">
        <authorList>
            <consortium name="The Broad Institute Genome Sequencing Platform"/>
            <person name="Ward D."/>
            <person name="Feldgarden M."/>
            <person name="Earl A."/>
            <person name="Young S.K."/>
            <person name="Zeng Q."/>
            <person name="Koehrsen M."/>
            <person name="Alvarado L."/>
            <person name="Berlin A."/>
            <person name="Bochicchio J."/>
            <person name="Borenstein D."/>
            <person name="Chapman S.B."/>
            <person name="Chen Z."/>
            <person name="Engels R."/>
            <person name="Freedman E."/>
            <person name="Gellesch M."/>
            <person name="Goldberg J."/>
            <person name="Griggs A."/>
            <person name="Gujja S."/>
            <person name="Heilman E."/>
            <person name="Heiman D."/>
            <person name="Hepburn T."/>
            <person name="Howarth C."/>
            <person name="Jen D."/>
            <person name="Larson L."/>
            <person name="Lewis B."/>
            <person name="Mehta T."/>
            <person name="Park D."/>
            <person name="Pearson M."/>
            <person name="Roberts A."/>
            <person name="Saif S."/>
            <person name="Shea T."/>
            <person name="Shenoy N."/>
            <person name="Sisk P."/>
            <person name="Stolte C."/>
            <person name="Sykes S."/>
            <person name="Thomson T."/>
            <person name="Walk T."/>
            <person name="White J."/>
            <person name="Yandava C."/>
            <person name="Izard J."/>
            <person name="Baranova O.V."/>
            <person name="Blanton J.M."/>
            <person name="Tanner A.C."/>
            <person name="Dewhirst F.E."/>
            <person name="Haas B."/>
            <person name="Nusbaum C."/>
            <person name="Birren B."/>
        </authorList>
    </citation>
    <scope>NUCLEOTIDE SEQUENCE [LARGE SCALE GENOMIC DNA]</scope>
    <source>
        <strain evidence="2">1-1 BBBD Race 1</strain>
    </source>
</reference>
<dbReference type="AlphaFoldDB" id="A0A180GUR4"/>
<feature type="non-terminal residue" evidence="2">
    <location>
        <position position="123"/>
    </location>
</feature>
<dbReference type="EnsemblFungi" id="PTTG_26316-t43_1">
    <property type="protein sequence ID" value="PTTG_26316-t43_1-p1"/>
    <property type="gene ID" value="PTTG_26316"/>
</dbReference>
<name>A0A180GUR4_PUCT1</name>
<feature type="non-terminal residue" evidence="2">
    <location>
        <position position="1"/>
    </location>
</feature>
<feature type="compositionally biased region" description="Basic and acidic residues" evidence="1">
    <location>
        <begin position="41"/>
        <end position="71"/>
    </location>
</feature>
<evidence type="ECO:0000313" key="4">
    <source>
        <dbReference type="Proteomes" id="UP000005240"/>
    </source>
</evidence>
<gene>
    <name evidence="2" type="ORF">PTTG_26316</name>
</gene>
<dbReference type="EMBL" id="ADAS02000019">
    <property type="protein sequence ID" value="OAV96500.1"/>
    <property type="molecule type" value="Genomic_DNA"/>
</dbReference>
<protein>
    <submittedName>
        <fullName evidence="2 3">Uncharacterized protein</fullName>
    </submittedName>
</protein>
<evidence type="ECO:0000313" key="2">
    <source>
        <dbReference type="EMBL" id="OAV96500.1"/>
    </source>
</evidence>
<keyword evidence="4" id="KW-1185">Reference proteome</keyword>
<dbReference type="Proteomes" id="UP000005240">
    <property type="component" value="Unassembled WGS sequence"/>
</dbReference>
<reference evidence="3" key="4">
    <citation type="submission" date="2025-05" db="UniProtKB">
        <authorList>
            <consortium name="EnsemblFungi"/>
        </authorList>
    </citation>
    <scope>IDENTIFICATION</scope>
    <source>
        <strain evidence="3">isolate 1-1 / race 1 (BBBD)</strain>
    </source>
</reference>
<accession>A0A180GUR4</accession>
<evidence type="ECO:0000313" key="3">
    <source>
        <dbReference type="EnsemblFungi" id="PTTG_26316-t43_1-p1"/>
    </source>
</evidence>
<feature type="compositionally biased region" description="Polar residues" evidence="1">
    <location>
        <begin position="1"/>
        <end position="39"/>
    </location>
</feature>
<dbReference type="VEuPathDB" id="FungiDB:PTTG_26316"/>